<evidence type="ECO:0000256" key="2">
    <source>
        <dbReference type="ARBA" id="ARBA00022630"/>
    </source>
</evidence>
<dbReference type="GO" id="GO:0017150">
    <property type="term" value="F:tRNA dihydrouridine synthase activity"/>
    <property type="evidence" value="ECO:0007669"/>
    <property type="project" value="InterPro"/>
</dbReference>
<keyword evidence="6" id="KW-0560">Oxidoreductase</keyword>
<dbReference type="Gene3D" id="3.20.20.70">
    <property type="entry name" value="Aldolase class I"/>
    <property type="match status" value="1"/>
</dbReference>
<feature type="non-terminal residue" evidence="8">
    <location>
        <position position="192"/>
    </location>
</feature>
<proteinExistence type="predicted"/>
<dbReference type="AlphaFoldDB" id="D3AMZ2"/>
<gene>
    <name evidence="8" type="ORF">CLOSTHATH_04992</name>
</gene>
<protein>
    <recommendedName>
        <fullName evidence="7">DUS-like FMN-binding domain-containing protein</fullName>
    </recommendedName>
</protein>
<dbReference type="Proteomes" id="UP000004968">
    <property type="component" value="Unassembled WGS sequence"/>
</dbReference>
<feature type="domain" description="DUS-like FMN-binding" evidence="7">
    <location>
        <begin position="1"/>
        <end position="191"/>
    </location>
</feature>
<dbReference type="PROSITE" id="PS01136">
    <property type="entry name" value="UPF0034"/>
    <property type="match status" value="1"/>
</dbReference>
<reference evidence="8 9" key="1">
    <citation type="submission" date="2010-01" db="EMBL/GenBank/DDBJ databases">
        <authorList>
            <person name="Weinstock G."/>
            <person name="Sodergren E."/>
            <person name="Clifton S."/>
            <person name="Fulton L."/>
            <person name="Fulton B."/>
            <person name="Courtney L."/>
            <person name="Fronick C."/>
            <person name="Harrison M."/>
            <person name="Strong C."/>
            <person name="Farmer C."/>
            <person name="Delahaunty K."/>
            <person name="Markovic C."/>
            <person name="Hall O."/>
            <person name="Minx P."/>
            <person name="Tomlinson C."/>
            <person name="Mitreva M."/>
            <person name="Nelson J."/>
            <person name="Hou S."/>
            <person name="Wollam A."/>
            <person name="Pepin K.H."/>
            <person name="Johnson M."/>
            <person name="Bhonagiri V."/>
            <person name="Nash W.E."/>
            <person name="Warren W."/>
            <person name="Chinwalla A."/>
            <person name="Mardis E.R."/>
            <person name="Wilson R.K."/>
        </authorList>
    </citation>
    <scope>NUCLEOTIDE SEQUENCE [LARGE SCALE GENOMIC DNA]</scope>
    <source>
        <strain evidence="8 9">DSM 13479</strain>
    </source>
</reference>
<keyword evidence="4" id="KW-0819">tRNA processing</keyword>
<dbReference type="InterPro" id="IPR013785">
    <property type="entry name" value="Aldolase_TIM"/>
</dbReference>
<keyword evidence="5" id="KW-0521">NADP</keyword>
<dbReference type="HOGENOM" id="CLU_113311_0_0_9"/>
<dbReference type="GO" id="GO:0050660">
    <property type="term" value="F:flavin adenine dinucleotide binding"/>
    <property type="evidence" value="ECO:0007669"/>
    <property type="project" value="InterPro"/>
</dbReference>
<keyword evidence="2" id="KW-0285">Flavoprotein</keyword>
<evidence type="ECO:0000313" key="9">
    <source>
        <dbReference type="Proteomes" id="UP000004968"/>
    </source>
</evidence>
<dbReference type="PANTHER" id="PTHR45846">
    <property type="entry name" value="TRNA-DIHYDROURIDINE(47) SYNTHASE [NAD(P)(+)]-LIKE"/>
    <property type="match status" value="1"/>
</dbReference>
<dbReference type="PANTHER" id="PTHR45846:SF1">
    <property type="entry name" value="TRNA-DIHYDROURIDINE(47) SYNTHASE [NAD(P)(+)]-LIKE"/>
    <property type="match status" value="1"/>
</dbReference>
<evidence type="ECO:0000256" key="4">
    <source>
        <dbReference type="ARBA" id="ARBA00022694"/>
    </source>
</evidence>
<evidence type="ECO:0000256" key="1">
    <source>
        <dbReference type="ARBA" id="ARBA00001917"/>
    </source>
</evidence>
<evidence type="ECO:0000256" key="5">
    <source>
        <dbReference type="ARBA" id="ARBA00022857"/>
    </source>
</evidence>
<evidence type="ECO:0000313" key="8">
    <source>
        <dbReference type="EMBL" id="EFC96819.1"/>
    </source>
</evidence>
<dbReference type="SUPFAM" id="SSF51395">
    <property type="entry name" value="FMN-linked oxidoreductases"/>
    <property type="match status" value="1"/>
</dbReference>
<comment type="cofactor">
    <cofactor evidence="1">
        <name>FMN</name>
        <dbReference type="ChEBI" id="CHEBI:58210"/>
    </cofactor>
</comment>
<dbReference type="Pfam" id="PF01207">
    <property type="entry name" value="Dus"/>
    <property type="match status" value="1"/>
</dbReference>
<dbReference type="InterPro" id="IPR035587">
    <property type="entry name" value="DUS-like_FMN-bd"/>
</dbReference>
<evidence type="ECO:0000256" key="6">
    <source>
        <dbReference type="ARBA" id="ARBA00023002"/>
    </source>
</evidence>
<sequence length="192" mass="21953">MEGITGYVYRNAHHALFPHVDLYVTPFLQPNQNHRFSSRERNDILPEHNKGITLIPQILTNRAEDFIWMAGELEALGYDEVNLNLGCPSGTVVSKYKGAGFLAKKEELDAFLDEVCSGIRIRLSVKTRLGMASPDEFEELLEIYNKYPLKELIIHPRVRSDFYKNTPDRAAFCRAVKASKNEVWYNGDIFTA</sequence>
<evidence type="ECO:0000259" key="7">
    <source>
        <dbReference type="Pfam" id="PF01207"/>
    </source>
</evidence>
<comment type="caution">
    <text evidence="8">The sequence shown here is derived from an EMBL/GenBank/DDBJ whole genome shotgun (WGS) entry which is preliminary data.</text>
</comment>
<accession>D3AMZ2</accession>
<evidence type="ECO:0000256" key="3">
    <source>
        <dbReference type="ARBA" id="ARBA00022643"/>
    </source>
</evidence>
<dbReference type="CDD" id="cd02801">
    <property type="entry name" value="DUS_like_FMN"/>
    <property type="match status" value="1"/>
</dbReference>
<dbReference type="InterPro" id="IPR018517">
    <property type="entry name" value="tRNA_hU_synthase_CS"/>
</dbReference>
<organism evidence="8 9">
    <name type="scientific">Hungatella hathewayi DSM 13479</name>
    <dbReference type="NCBI Taxonomy" id="566550"/>
    <lineage>
        <taxon>Bacteria</taxon>
        <taxon>Bacillati</taxon>
        <taxon>Bacillota</taxon>
        <taxon>Clostridia</taxon>
        <taxon>Lachnospirales</taxon>
        <taxon>Lachnospiraceae</taxon>
        <taxon>Hungatella</taxon>
    </lineage>
</organism>
<name>D3AMZ2_9FIRM</name>
<dbReference type="GO" id="GO:0003723">
    <property type="term" value="F:RNA binding"/>
    <property type="evidence" value="ECO:0007669"/>
    <property type="project" value="TreeGrafter"/>
</dbReference>
<dbReference type="EMBL" id="ACIO01000493">
    <property type="protein sequence ID" value="EFC96819.1"/>
    <property type="molecule type" value="Genomic_DNA"/>
</dbReference>
<keyword evidence="3" id="KW-0288">FMN</keyword>